<dbReference type="Gene3D" id="3.10.20.90">
    <property type="entry name" value="Phosphatidylinositol 3-kinase Catalytic Subunit, Chain A, domain 1"/>
    <property type="match status" value="1"/>
</dbReference>
<dbReference type="CDD" id="cd05992">
    <property type="entry name" value="PB1"/>
    <property type="match status" value="1"/>
</dbReference>
<dbReference type="InterPro" id="IPR000270">
    <property type="entry name" value="PB1_dom"/>
</dbReference>
<reference evidence="2 3" key="1">
    <citation type="submission" date="2018-06" db="EMBL/GenBank/DDBJ databases">
        <title>Comparative genomics reveals the genomic features of Rhizophagus irregularis, R. cerebriforme, R. diaphanum and Gigaspora rosea, and their symbiotic lifestyle signature.</title>
        <authorList>
            <person name="Morin E."/>
            <person name="San Clemente H."/>
            <person name="Chen E.C.H."/>
            <person name="De La Providencia I."/>
            <person name="Hainaut M."/>
            <person name="Kuo A."/>
            <person name="Kohler A."/>
            <person name="Murat C."/>
            <person name="Tang N."/>
            <person name="Roy S."/>
            <person name="Loubradou J."/>
            <person name="Henrissat B."/>
            <person name="Grigoriev I.V."/>
            <person name="Corradi N."/>
            <person name="Roux C."/>
            <person name="Martin F.M."/>
        </authorList>
    </citation>
    <scope>NUCLEOTIDE SEQUENCE [LARGE SCALE GENOMIC DNA]</scope>
    <source>
        <strain evidence="2 3">DAOM 227022</strain>
    </source>
</reference>
<keyword evidence="3" id="KW-1185">Reference proteome</keyword>
<feature type="domain" description="PB1" evidence="1">
    <location>
        <begin position="6"/>
        <end position="85"/>
    </location>
</feature>
<dbReference type="Proteomes" id="UP000265703">
    <property type="component" value="Unassembled WGS sequence"/>
</dbReference>
<dbReference type="Pfam" id="PF00564">
    <property type="entry name" value="PB1"/>
    <property type="match status" value="1"/>
</dbReference>
<dbReference type="STRING" id="658196.A0A397T6P5"/>
<evidence type="ECO:0000313" key="2">
    <source>
        <dbReference type="EMBL" id="RIA93863.1"/>
    </source>
</evidence>
<proteinExistence type="predicted"/>
<dbReference type="SMART" id="SM00666">
    <property type="entry name" value="PB1"/>
    <property type="match status" value="1"/>
</dbReference>
<protein>
    <recommendedName>
        <fullName evidence="1">PB1 domain-containing protein</fullName>
    </recommendedName>
</protein>
<dbReference type="OrthoDB" id="3596986at2759"/>
<dbReference type="EMBL" id="QKYT01000095">
    <property type="protein sequence ID" value="RIA93863.1"/>
    <property type="molecule type" value="Genomic_DNA"/>
</dbReference>
<evidence type="ECO:0000259" key="1">
    <source>
        <dbReference type="PROSITE" id="PS51745"/>
    </source>
</evidence>
<dbReference type="SUPFAM" id="SSF54277">
    <property type="entry name" value="CAD &amp; PB1 domains"/>
    <property type="match status" value="1"/>
</dbReference>
<gene>
    <name evidence="2" type="ORF">C1645_818834</name>
</gene>
<sequence length="85" mass="10069">MMKGETVTIKARYTNYGETTARKISISKNIRLEELEYKLRERFDLSYDKKIDLYYIDEDNDRVIISFEDELASAMESSKTPIFEV</sequence>
<accession>A0A397T6P5</accession>
<dbReference type="PROSITE" id="PS51745">
    <property type="entry name" value="PB1"/>
    <property type="match status" value="1"/>
</dbReference>
<comment type="caution">
    <text evidence="2">The sequence shown here is derived from an EMBL/GenBank/DDBJ whole genome shotgun (WGS) entry which is preliminary data.</text>
</comment>
<dbReference type="InterPro" id="IPR053793">
    <property type="entry name" value="PB1-like"/>
</dbReference>
<dbReference type="AlphaFoldDB" id="A0A397T6P5"/>
<feature type="non-terminal residue" evidence="2">
    <location>
        <position position="85"/>
    </location>
</feature>
<name>A0A397T6P5_9GLOM</name>
<organism evidence="2 3">
    <name type="scientific">Glomus cerebriforme</name>
    <dbReference type="NCBI Taxonomy" id="658196"/>
    <lineage>
        <taxon>Eukaryota</taxon>
        <taxon>Fungi</taxon>
        <taxon>Fungi incertae sedis</taxon>
        <taxon>Mucoromycota</taxon>
        <taxon>Glomeromycotina</taxon>
        <taxon>Glomeromycetes</taxon>
        <taxon>Glomerales</taxon>
        <taxon>Glomeraceae</taxon>
        <taxon>Glomus</taxon>
    </lineage>
</organism>
<evidence type="ECO:0000313" key="3">
    <source>
        <dbReference type="Proteomes" id="UP000265703"/>
    </source>
</evidence>